<organism evidence="2 3">
    <name type="scientific">Terrimicrobium sacchariphilum</name>
    <dbReference type="NCBI Taxonomy" id="690879"/>
    <lineage>
        <taxon>Bacteria</taxon>
        <taxon>Pseudomonadati</taxon>
        <taxon>Verrucomicrobiota</taxon>
        <taxon>Terrimicrobiia</taxon>
        <taxon>Terrimicrobiales</taxon>
        <taxon>Terrimicrobiaceae</taxon>
        <taxon>Terrimicrobium</taxon>
    </lineage>
</organism>
<dbReference type="Proteomes" id="UP000076023">
    <property type="component" value="Unassembled WGS sequence"/>
</dbReference>
<dbReference type="EMBL" id="BDCO01000001">
    <property type="protein sequence ID" value="GAT31567.1"/>
    <property type="molecule type" value="Genomic_DNA"/>
</dbReference>
<dbReference type="PANTHER" id="PTHR30437">
    <property type="entry name" value="TRANSCRIPTION ELONGATION FACTOR GREA"/>
    <property type="match status" value="1"/>
</dbReference>
<dbReference type="Gene3D" id="3.10.50.30">
    <property type="entry name" value="Transcription elongation factor, GreA/GreB, C-terminal domain"/>
    <property type="match status" value="1"/>
</dbReference>
<comment type="caution">
    <text evidence="2">The sequence shown here is derived from an EMBL/GenBank/DDBJ whole genome shotgun (WGS) entry which is preliminary data.</text>
</comment>
<dbReference type="GO" id="GO:0006354">
    <property type="term" value="P:DNA-templated transcription elongation"/>
    <property type="evidence" value="ECO:0007669"/>
    <property type="project" value="TreeGrafter"/>
</dbReference>
<dbReference type="InterPro" id="IPR001437">
    <property type="entry name" value="Tscrpt_elong_fac_GreA/B_C"/>
</dbReference>
<dbReference type="PANTHER" id="PTHR30437:SF5">
    <property type="entry name" value="REGULATOR OF NUCLEOSIDE DIPHOSPHATE KINASE"/>
    <property type="match status" value="1"/>
</dbReference>
<evidence type="ECO:0000259" key="1">
    <source>
        <dbReference type="Pfam" id="PF01272"/>
    </source>
</evidence>
<dbReference type="InterPro" id="IPR036953">
    <property type="entry name" value="GreA/GreB_C_sf"/>
</dbReference>
<keyword evidence="2" id="KW-0808">Transferase</keyword>
<name>A0A146G3E4_TERSA</name>
<dbReference type="SUPFAM" id="SSF54534">
    <property type="entry name" value="FKBP-like"/>
    <property type="match status" value="1"/>
</dbReference>
<dbReference type="InParanoid" id="A0A146G3E4"/>
<dbReference type="FunCoup" id="A0A146G3E4">
    <property type="interactions" value="44"/>
</dbReference>
<dbReference type="Pfam" id="PF01272">
    <property type="entry name" value="GreA_GreB"/>
    <property type="match status" value="1"/>
</dbReference>
<dbReference type="GO" id="GO:0070063">
    <property type="term" value="F:RNA polymerase binding"/>
    <property type="evidence" value="ECO:0007669"/>
    <property type="project" value="InterPro"/>
</dbReference>
<proteinExistence type="predicted"/>
<dbReference type="GO" id="GO:0032784">
    <property type="term" value="P:regulation of DNA-templated transcription elongation"/>
    <property type="evidence" value="ECO:0007669"/>
    <property type="project" value="InterPro"/>
</dbReference>
<keyword evidence="3" id="KW-1185">Reference proteome</keyword>
<evidence type="ECO:0000313" key="3">
    <source>
        <dbReference type="Proteomes" id="UP000076023"/>
    </source>
</evidence>
<dbReference type="InterPro" id="IPR023459">
    <property type="entry name" value="Tscrpt_elong_fac_GreA/B_fam"/>
</dbReference>
<dbReference type="GO" id="GO:0003677">
    <property type="term" value="F:DNA binding"/>
    <property type="evidence" value="ECO:0007669"/>
    <property type="project" value="InterPro"/>
</dbReference>
<feature type="domain" description="Transcription elongation factor GreA/GreB C-terminal" evidence="1">
    <location>
        <begin position="53"/>
        <end position="124"/>
    </location>
</feature>
<protein>
    <submittedName>
        <fullName evidence="2">Regulator of nucleoside diphosphate kinase</fullName>
    </submittedName>
</protein>
<sequence length="127" mass="14124">MNTIQVTQNDYNTLMELLARNPGETNDEKTRQGALLSELLRADILPEAEIAPDVITLRRRARLVELESGDVLDYTLVLPQEADVSEGRISILAPLGTAMLGFRRGDVFEWTMPGGTMKLKVENVLRG</sequence>
<dbReference type="GO" id="GO:0016301">
    <property type="term" value="F:kinase activity"/>
    <property type="evidence" value="ECO:0007669"/>
    <property type="project" value="UniProtKB-KW"/>
</dbReference>
<dbReference type="RefSeq" id="WP_075077501.1">
    <property type="nucleotide sequence ID" value="NZ_BDCO01000001.1"/>
</dbReference>
<dbReference type="AlphaFoldDB" id="A0A146G3E4"/>
<dbReference type="STRING" id="690879.TSACC_1118"/>
<accession>A0A146G3E4</accession>
<gene>
    <name evidence="2" type="ORF">TSACC_1118</name>
</gene>
<evidence type="ECO:0000313" key="2">
    <source>
        <dbReference type="EMBL" id="GAT31567.1"/>
    </source>
</evidence>
<reference evidence="3" key="1">
    <citation type="journal article" date="2017" name="Genome Announc.">
        <title>Draft Genome Sequence of Terrimicrobium sacchariphilum NM-5T, a Facultative Anaerobic Soil Bacterium of the Class Spartobacteria.</title>
        <authorList>
            <person name="Qiu Y.L."/>
            <person name="Tourlousse D.M."/>
            <person name="Matsuura N."/>
            <person name="Ohashi A."/>
            <person name="Sekiguchi Y."/>
        </authorList>
    </citation>
    <scope>NUCLEOTIDE SEQUENCE [LARGE SCALE GENOMIC DNA]</scope>
    <source>
        <strain evidence="3">NM-5</strain>
    </source>
</reference>
<keyword evidence="2" id="KW-0418">Kinase</keyword>